<keyword evidence="1" id="KW-0547">Nucleotide-binding</keyword>
<dbReference type="OrthoDB" id="9801840at2"/>
<keyword evidence="1" id="KW-0067">ATP-binding</keyword>
<evidence type="ECO:0000313" key="1">
    <source>
        <dbReference type="EMBL" id="RXK87258.1"/>
    </source>
</evidence>
<dbReference type="AlphaFoldDB" id="A0A4Q1DE50"/>
<comment type="caution">
    <text evidence="1">The sequence shown here is derived from an EMBL/GenBank/DDBJ whole genome shotgun (WGS) entry which is preliminary data.</text>
</comment>
<gene>
    <name evidence="1" type="ORF">ESB13_10885</name>
</gene>
<evidence type="ECO:0000313" key="2">
    <source>
        <dbReference type="Proteomes" id="UP000290545"/>
    </source>
</evidence>
<name>A0A4Q1DE50_9BACT</name>
<dbReference type="Proteomes" id="UP000290545">
    <property type="component" value="Unassembled WGS sequence"/>
</dbReference>
<proteinExistence type="predicted"/>
<accession>A0A4Q1DE50</accession>
<dbReference type="GO" id="GO:0005524">
    <property type="term" value="F:ATP binding"/>
    <property type="evidence" value="ECO:0007669"/>
    <property type="project" value="UniProtKB-KW"/>
</dbReference>
<reference evidence="1 2" key="1">
    <citation type="submission" date="2019-01" db="EMBL/GenBank/DDBJ databases">
        <title>Filimonas sp. strain TTM-71.</title>
        <authorList>
            <person name="Chen W.-M."/>
        </authorList>
    </citation>
    <scope>NUCLEOTIDE SEQUENCE [LARGE SCALE GENOMIC DNA]</scope>
    <source>
        <strain evidence="1 2">TTM-71</strain>
    </source>
</reference>
<dbReference type="RefSeq" id="WP_129003008.1">
    <property type="nucleotide sequence ID" value="NZ_SDHZ01000001.1"/>
</dbReference>
<dbReference type="EMBL" id="SDHZ01000001">
    <property type="protein sequence ID" value="RXK87258.1"/>
    <property type="molecule type" value="Genomic_DNA"/>
</dbReference>
<sequence>MYSEGGTALPVQVSWDTSNPDTRDRELKGLLKACTYCNVKEGWLLTTEEEEIITLNGIQVTVKPMWKWLLEG</sequence>
<protein>
    <submittedName>
        <fullName evidence="1">ATP-binding protein</fullName>
    </submittedName>
</protein>
<organism evidence="1 2">
    <name type="scientific">Filimonas effusa</name>
    <dbReference type="NCBI Taxonomy" id="2508721"/>
    <lineage>
        <taxon>Bacteria</taxon>
        <taxon>Pseudomonadati</taxon>
        <taxon>Bacteroidota</taxon>
        <taxon>Chitinophagia</taxon>
        <taxon>Chitinophagales</taxon>
        <taxon>Chitinophagaceae</taxon>
        <taxon>Filimonas</taxon>
    </lineage>
</organism>
<keyword evidence="2" id="KW-1185">Reference proteome</keyword>